<accession>A0A7L4YMH1</accession>
<dbReference type="HAMAP" id="MF_00227">
    <property type="entry name" value="RNase_P"/>
    <property type="match status" value="1"/>
</dbReference>
<dbReference type="NCBIfam" id="TIGR00188">
    <property type="entry name" value="rnpA"/>
    <property type="match status" value="1"/>
</dbReference>
<comment type="function">
    <text evidence="6">RNaseP catalyzes the removal of the 5'-leader sequence from pre-tRNA to produce the mature 5'-terminus. It can also cleave other RNA substrates such as 4.5S RNA. The protein component plays an auxiliary but essential role in vivo by binding to the 5'-leader sequence and broadening the substrate specificity of the ribozyme.</text>
</comment>
<dbReference type="KEGG" id="eke:EK0264_09435"/>
<proteinExistence type="inferred from homology"/>
<organism evidence="8 9">
    <name type="scientific">Epidermidibacterium keratini</name>
    <dbReference type="NCBI Taxonomy" id="1891644"/>
    <lineage>
        <taxon>Bacteria</taxon>
        <taxon>Bacillati</taxon>
        <taxon>Actinomycetota</taxon>
        <taxon>Actinomycetes</taxon>
        <taxon>Sporichthyales</taxon>
        <taxon>Sporichthyaceae</taxon>
        <taxon>Epidermidibacterium</taxon>
    </lineage>
</organism>
<dbReference type="EMBL" id="CP047156">
    <property type="protein sequence ID" value="QHC00481.1"/>
    <property type="molecule type" value="Genomic_DNA"/>
</dbReference>
<evidence type="ECO:0000256" key="4">
    <source>
        <dbReference type="ARBA" id="ARBA00022801"/>
    </source>
</evidence>
<dbReference type="InterPro" id="IPR014721">
    <property type="entry name" value="Ribsml_uS5_D2-typ_fold_subgr"/>
</dbReference>
<keyword evidence="2 6" id="KW-0540">Nuclease</keyword>
<evidence type="ECO:0000256" key="5">
    <source>
        <dbReference type="ARBA" id="ARBA00022884"/>
    </source>
</evidence>
<evidence type="ECO:0000313" key="9">
    <source>
        <dbReference type="Proteomes" id="UP000463857"/>
    </source>
</evidence>
<protein>
    <recommendedName>
        <fullName evidence="6 7">Ribonuclease P protein component</fullName>
        <shortName evidence="6">RNase P protein</shortName>
        <shortName evidence="6">RNaseP protein</shortName>
        <ecNumber evidence="6 7">3.1.26.5</ecNumber>
    </recommendedName>
    <alternativeName>
        <fullName evidence="6">Protein C5</fullName>
    </alternativeName>
</protein>
<dbReference type="InterPro" id="IPR000100">
    <property type="entry name" value="RNase_P"/>
</dbReference>
<dbReference type="GO" id="GO:0042781">
    <property type="term" value="F:3'-tRNA processing endoribonuclease activity"/>
    <property type="evidence" value="ECO:0007669"/>
    <property type="project" value="TreeGrafter"/>
</dbReference>
<dbReference type="InterPro" id="IPR020568">
    <property type="entry name" value="Ribosomal_Su5_D2-typ_SF"/>
</dbReference>
<dbReference type="AlphaFoldDB" id="A0A7L4YMH1"/>
<dbReference type="PANTHER" id="PTHR33992:SF1">
    <property type="entry name" value="RIBONUCLEASE P PROTEIN COMPONENT"/>
    <property type="match status" value="1"/>
</dbReference>
<keyword evidence="3 6" id="KW-0255">Endonuclease</keyword>
<dbReference type="OrthoDB" id="196964at2"/>
<gene>
    <name evidence="6 8" type="primary">rnpA</name>
    <name evidence="8" type="ORF">EK0264_09435</name>
</gene>
<dbReference type="GO" id="GO:0001682">
    <property type="term" value="P:tRNA 5'-leader removal"/>
    <property type="evidence" value="ECO:0007669"/>
    <property type="project" value="UniProtKB-UniRule"/>
</dbReference>
<dbReference type="InParanoid" id="A0A7L4YMH1"/>
<keyword evidence="9" id="KW-1185">Reference proteome</keyword>
<dbReference type="RefSeq" id="WP_159545008.1">
    <property type="nucleotide sequence ID" value="NZ_CP047156.1"/>
</dbReference>
<dbReference type="Gene3D" id="3.30.230.10">
    <property type="match status" value="1"/>
</dbReference>
<dbReference type="Proteomes" id="UP000463857">
    <property type="component" value="Chromosome"/>
</dbReference>
<comment type="catalytic activity">
    <reaction evidence="6">
        <text>Endonucleolytic cleavage of RNA, removing 5'-extranucleotides from tRNA precursor.</text>
        <dbReference type="EC" id="3.1.26.5"/>
    </reaction>
</comment>
<keyword evidence="4 6" id="KW-0378">Hydrolase</keyword>
<keyword evidence="5 6" id="KW-0694">RNA-binding</keyword>
<evidence type="ECO:0000256" key="2">
    <source>
        <dbReference type="ARBA" id="ARBA00022722"/>
    </source>
</evidence>
<sequence length="110" mass="12170">MLAPSQRIGHSRDFTRAVRHGRRVRRGHLVAHIAPADEMTRCGFIVSKAVGNSVIRHRVTRRLRALCHDQYADLPPSSLVVLRALPSAGAASFDALRADLRQIAGTVRTR</sequence>
<dbReference type="SUPFAM" id="SSF54211">
    <property type="entry name" value="Ribosomal protein S5 domain 2-like"/>
    <property type="match status" value="1"/>
</dbReference>
<dbReference type="PANTHER" id="PTHR33992">
    <property type="entry name" value="RIBONUCLEASE P PROTEIN COMPONENT"/>
    <property type="match status" value="1"/>
</dbReference>
<dbReference type="GO" id="GO:0004526">
    <property type="term" value="F:ribonuclease P activity"/>
    <property type="evidence" value="ECO:0007669"/>
    <property type="project" value="UniProtKB-UniRule"/>
</dbReference>
<dbReference type="GO" id="GO:0030677">
    <property type="term" value="C:ribonuclease P complex"/>
    <property type="evidence" value="ECO:0007669"/>
    <property type="project" value="TreeGrafter"/>
</dbReference>
<evidence type="ECO:0000256" key="3">
    <source>
        <dbReference type="ARBA" id="ARBA00022759"/>
    </source>
</evidence>
<evidence type="ECO:0000256" key="7">
    <source>
        <dbReference type="NCBIfam" id="TIGR00188"/>
    </source>
</evidence>
<dbReference type="FunCoup" id="A0A7L4YMH1">
    <property type="interactions" value="2"/>
</dbReference>
<dbReference type="Pfam" id="PF00825">
    <property type="entry name" value="Ribonuclease_P"/>
    <property type="match status" value="1"/>
</dbReference>
<name>A0A7L4YMH1_9ACTN</name>
<evidence type="ECO:0000313" key="8">
    <source>
        <dbReference type="EMBL" id="QHC00481.1"/>
    </source>
</evidence>
<dbReference type="GO" id="GO:0000049">
    <property type="term" value="F:tRNA binding"/>
    <property type="evidence" value="ECO:0007669"/>
    <property type="project" value="UniProtKB-UniRule"/>
</dbReference>
<evidence type="ECO:0000256" key="1">
    <source>
        <dbReference type="ARBA" id="ARBA00022694"/>
    </source>
</evidence>
<comment type="subunit">
    <text evidence="6">Consists of a catalytic RNA component (M1 or rnpB) and a protein subunit.</text>
</comment>
<dbReference type="EC" id="3.1.26.5" evidence="6 7"/>
<comment type="similarity">
    <text evidence="6">Belongs to the RnpA family.</text>
</comment>
<keyword evidence="1 6" id="KW-0819">tRNA processing</keyword>
<reference evidence="8 9" key="1">
    <citation type="journal article" date="2018" name="Int. J. Syst. Evol. Microbiol.">
        <title>Epidermidibacterium keratini gen. nov., sp. nov., a member of the family Sporichthyaceae, isolated from keratin epidermis.</title>
        <authorList>
            <person name="Lee D.G."/>
            <person name="Trujillo M.E."/>
            <person name="Kang S."/>
            <person name="Nam J.J."/>
            <person name="Kim Y.J."/>
        </authorList>
    </citation>
    <scope>NUCLEOTIDE SEQUENCE [LARGE SCALE GENOMIC DNA]</scope>
    <source>
        <strain evidence="8 9">EPI-7</strain>
    </source>
</reference>
<evidence type="ECO:0000256" key="6">
    <source>
        <dbReference type="HAMAP-Rule" id="MF_00227"/>
    </source>
</evidence>